<evidence type="ECO:0000256" key="1">
    <source>
        <dbReference type="ARBA" id="ARBA00004571"/>
    </source>
</evidence>
<keyword evidence="4" id="KW-0410">Iron transport</keyword>
<sequence length="716" mass="80329">MLLWALIKSLLFLLDMKMKLTKLALVVCTSALTLNFAIAEETNNNLTLKPVTVVGTVNRLGKADNSASTLNVSVNELEKQTGGTKLDETLLYYPGIYANYAPSNHYNIIRIRGFTPEFAMDGASFSYPSGLYVYNPVLFGLEKVEIVKGANSVLYGATQAGGVVNLISKRPTTTPQGLLQFRIGSHDTYAVGADYSNRINDYVRYRVVGEWQHTRGQKKYTNTNQYYFAPSFTIDFSDNTQLTVLTSFNKQKGVPSNFVVPGYGSFYTAGGSFSRSTYFGEPNFAEVNTKQYSLGWEFTHKFNDNVKYEQNYRYNFIDTDYFDVVAGMATITMTGSTTGTRSYVYNKGKYESHYFDNRLVLNGDLSPEVNAVLALGVELQRVHVSGNYASGSASSIDLFNPTYLASDSTAFSSMSPYHYIQTANQTSLYALSSFDFTKYVTFNYGLRYMSVNGKSEANGISNSYNTGHTVHSAGFTFNLPYEVTPYVNFSQAFRARAPIPTSSTDYRSFAYNKANSLQTGIKYDPELFDGNFEVSYFNIHEHNPFSRNDSTGDYQQTDLAIKTHGWEIAANLDVTDWWQTRLGYTYTSATTYRSTTTFETNGIPKHVVSLWNNFTLSPSVSFGVGARYLSSTNARSLGYLYMPNVMQRLSPYVSLSNMRTKPVWLVDAMVSWQATKDWNVTLNATNLFDKVYFTNCNSVCYFGAGRYVGVTAQYRF</sequence>
<keyword evidence="10 12" id="KW-0472">Membrane</keyword>
<evidence type="ECO:0000256" key="10">
    <source>
        <dbReference type="ARBA" id="ARBA00023136"/>
    </source>
</evidence>
<dbReference type="PANTHER" id="PTHR32552:SF68">
    <property type="entry name" value="FERRICHROME OUTER MEMBRANE TRANSPORTER_PHAGE RECEPTOR"/>
    <property type="match status" value="1"/>
</dbReference>
<comment type="similarity">
    <text evidence="12 13">Belongs to the TonB-dependent receptor family.</text>
</comment>
<dbReference type="InterPro" id="IPR012910">
    <property type="entry name" value="Plug_dom"/>
</dbReference>
<organism evidence="16 17">
    <name type="scientific">Psittacicella gerlachiana</name>
    <dbReference type="NCBI Taxonomy" id="2028574"/>
    <lineage>
        <taxon>Bacteria</taxon>
        <taxon>Pseudomonadati</taxon>
        <taxon>Pseudomonadota</taxon>
        <taxon>Gammaproteobacteria</taxon>
        <taxon>Pasteurellales</taxon>
        <taxon>Psittacicellaceae</taxon>
        <taxon>Psittacicella</taxon>
    </lineage>
</organism>
<dbReference type="PROSITE" id="PS52016">
    <property type="entry name" value="TONB_DEPENDENT_REC_3"/>
    <property type="match status" value="1"/>
</dbReference>
<evidence type="ECO:0000313" key="17">
    <source>
        <dbReference type="Proteomes" id="UP000265964"/>
    </source>
</evidence>
<keyword evidence="3 12" id="KW-1134">Transmembrane beta strand</keyword>
<comment type="subcellular location">
    <subcellularLocation>
        <location evidence="1 12">Cell outer membrane</location>
        <topology evidence="1 12">Multi-pass membrane protein</topology>
    </subcellularLocation>
</comment>
<dbReference type="InterPro" id="IPR000531">
    <property type="entry name" value="Beta-barrel_TonB"/>
</dbReference>
<name>A0A3A1YAA0_9GAMM</name>
<evidence type="ECO:0000256" key="6">
    <source>
        <dbReference type="ARBA" id="ARBA00022729"/>
    </source>
</evidence>
<evidence type="ECO:0000256" key="2">
    <source>
        <dbReference type="ARBA" id="ARBA00022448"/>
    </source>
</evidence>
<dbReference type="InterPro" id="IPR037066">
    <property type="entry name" value="Plug_dom_sf"/>
</dbReference>
<feature type="domain" description="TonB-dependent receptor-like beta-barrel" evidence="14">
    <location>
        <begin position="238"/>
        <end position="687"/>
    </location>
</feature>
<gene>
    <name evidence="16" type="ORF">CKF59_06620</name>
</gene>
<dbReference type="OrthoDB" id="127311at2"/>
<comment type="caution">
    <text evidence="16">The sequence shown here is derived from an EMBL/GenBank/DDBJ whole genome shotgun (WGS) entry which is preliminary data.</text>
</comment>
<dbReference type="PANTHER" id="PTHR32552">
    <property type="entry name" value="FERRICHROME IRON RECEPTOR-RELATED"/>
    <property type="match status" value="1"/>
</dbReference>
<dbReference type="SUPFAM" id="SSF56935">
    <property type="entry name" value="Porins"/>
    <property type="match status" value="1"/>
</dbReference>
<protein>
    <recommendedName>
        <fullName evidence="18">Iron complex outermembrane receptor protein</fullName>
    </recommendedName>
</protein>
<dbReference type="Pfam" id="PF07715">
    <property type="entry name" value="Plug"/>
    <property type="match status" value="1"/>
</dbReference>
<evidence type="ECO:0000313" key="16">
    <source>
        <dbReference type="EMBL" id="RIY33047.1"/>
    </source>
</evidence>
<dbReference type="GO" id="GO:0009279">
    <property type="term" value="C:cell outer membrane"/>
    <property type="evidence" value="ECO:0007669"/>
    <property type="project" value="UniProtKB-SubCell"/>
</dbReference>
<keyword evidence="2 12" id="KW-0813">Transport</keyword>
<evidence type="ECO:0000256" key="9">
    <source>
        <dbReference type="ARBA" id="ARBA00023077"/>
    </source>
</evidence>
<dbReference type="EMBL" id="NRJF01000206">
    <property type="protein sequence ID" value="RIY33047.1"/>
    <property type="molecule type" value="Genomic_DNA"/>
</dbReference>
<dbReference type="AlphaFoldDB" id="A0A3A1YAA0"/>
<accession>A0A3A1YAA0</accession>
<evidence type="ECO:0000256" key="13">
    <source>
        <dbReference type="RuleBase" id="RU003357"/>
    </source>
</evidence>
<feature type="domain" description="TonB-dependent receptor plug" evidence="15">
    <location>
        <begin position="64"/>
        <end position="163"/>
    </location>
</feature>
<evidence type="ECO:0000256" key="3">
    <source>
        <dbReference type="ARBA" id="ARBA00022452"/>
    </source>
</evidence>
<keyword evidence="7" id="KW-0408">Iron</keyword>
<keyword evidence="8" id="KW-0406">Ion transport</keyword>
<proteinExistence type="inferred from homology"/>
<dbReference type="GO" id="GO:0015344">
    <property type="term" value="F:siderophore uptake transmembrane transporter activity"/>
    <property type="evidence" value="ECO:0007669"/>
    <property type="project" value="TreeGrafter"/>
</dbReference>
<keyword evidence="11 12" id="KW-0998">Cell outer membrane</keyword>
<evidence type="ECO:0000259" key="14">
    <source>
        <dbReference type="Pfam" id="PF00593"/>
    </source>
</evidence>
<evidence type="ECO:0000256" key="7">
    <source>
        <dbReference type="ARBA" id="ARBA00023004"/>
    </source>
</evidence>
<dbReference type="Pfam" id="PF00593">
    <property type="entry name" value="TonB_dep_Rec_b-barrel"/>
    <property type="match status" value="1"/>
</dbReference>
<evidence type="ECO:0008006" key="18">
    <source>
        <dbReference type="Google" id="ProtNLM"/>
    </source>
</evidence>
<keyword evidence="6" id="KW-0732">Signal</keyword>
<dbReference type="Gene3D" id="2.170.130.10">
    <property type="entry name" value="TonB-dependent receptor, plug domain"/>
    <property type="match status" value="1"/>
</dbReference>
<evidence type="ECO:0000259" key="15">
    <source>
        <dbReference type="Pfam" id="PF07715"/>
    </source>
</evidence>
<dbReference type="Proteomes" id="UP000265964">
    <property type="component" value="Unassembled WGS sequence"/>
</dbReference>
<dbReference type="InterPro" id="IPR036942">
    <property type="entry name" value="Beta-barrel_TonB_sf"/>
</dbReference>
<evidence type="ECO:0000256" key="5">
    <source>
        <dbReference type="ARBA" id="ARBA00022692"/>
    </source>
</evidence>
<evidence type="ECO:0000256" key="8">
    <source>
        <dbReference type="ARBA" id="ARBA00023065"/>
    </source>
</evidence>
<keyword evidence="9 13" id="KW-0798">TonB box</keyword>
<dbReference type="CDD" id="cd01347">
    <property type="entry name" value="ligand_gated_channel"/>
    <property type="match status" value="1"/>
</dbReference>
<evidence type="ECO:0000256" key="11">
    <source>
        <dbReference type="ARBA" id="ARBA00023237"/>
    </source>
</evidence>
<evidence type="ECO:0000256" key="4">
    <source>
        <dbReference type="ARBA" id="ARBA00022496"/>
    </source>
</evidence>
<dbReference type="InterPro" id="IPR039426">
    <property type="entry name" value="TonB-dep_rcpt-like"/>
</dbReference>
<reference evidence="16 17" key="1">
    <citation type="submission" date="2017-08" db="EMBL/GenBank/DDBJ databases">
        <title>Reclassification of Bisgaard taxon 37 and 44.</title>
        <authorList>
            <person name="Christensen H."/>
        </authorList>
    </citation>
    <scope>NUCLEOTIDE SEQUENCE [LARGE SCALE GENOMIC DNA]</scope>
    <source>
        <strain evidence="16 17">EEAB3T1</strain>
    </source>
</reference>
<keyword evidence="5 12" id="KW-0812">Transmembrane</keyword>
<evidence type="ECO:0000256" key="12">
    <source>
        <dbReference type="PROSITE-ProRule" id="PRU01360"/>
    </source>
</evidence>
<keyword evidence="17" id="KW-1185">Reference proteome</keyword>
<dbReference type="Gene3D" id="2.40.170.20">
    <property type="entry name" value="TonB-dependent receptor, beta-barrel domain"/>
    <property type="match status" value="1"/>
</dbReference>